<comment type="caution">
    <text evidence="3">The sequence shown here is derived from an EMBL/GenBank/DDBJ whole genome shotgun (WGS) entry which is preliminary data.</text>
</comment>
<reference evidence="3 4" key="1">
    <citation type="submission" date="2019-08" db="EMBL/GenBank/DDBJ databases">
        <title>Actinomadura sp. nov. CYP1-5 isolated from mountain soil.</title>
        <authorList>
            <person name="Songsumanus A."/>
            <person name="Kuncharoen N."/>
            <person name="Kudo T."/>
            <person name="Yuki M."/>
            <person name="Igarashi Y."/>
            <person name="Tanasupawat S."/>
        </authorList>
    </citation>
    <scope>NUCLEOTIDE SEQUENCE [LARGE SCALE GENOMIC DNA]</scope>
    <source>
        <strain evidence="3 4">GKU157</strain>
    </source>
</reference>
<dbReference type="RefSeq" id="WP_148349663.1">
    <property type="nucleotide sequence ID" value="NZ_JBHSBF010000009.1"/>
</dbReference>
<proteinExistence type="predicted"/>
<dbReference type="OrthoDB" id="4379767at2"/>
<evidence type="ECO:0000313" key="3">
    <source>
        <dbReference type="EMBL" id="TYC15868.1"/>
    </source>
</evidence>
<feature type="compositionally biased region" description="Basic residues" evidence="1">
    <location>
        <begin position="60"/>
        <end position="69"/>
    </location>
</feature>
<accession>A0A5D0UBW1</accession>
<protein>
    <submittedName>
        <fullName evidence="3">DUF3883 domain-containing protein</fullName>
    </submittedName>
</protein>
<evidence type="ECO:0000313" key="4">
    <source>
        <dbReference type="Proteomes" id="UP000322634"/>
    </source>
</evidence>
<evidence type="ECO:0000259" key="2">
    <source>
        <dbReference type="Pfam" id="PF13020"/>
    </source>
</evidence>
<dbReference type="Pfam" id="PF13020">
    <property type="entry name" value="NOV_C"/>
    <property type="match status" value="1"/>
</dbReference>
<evidence type="ECO:0000256" key="1">
    <source>
        <dbReference type="SAM" id="MobiDB-lite"/>
    </source>
</evidence>
<dbReference type="AlphaFoldDB" id="A0A5D0UBW1"/>
<dbReference type="Proteomes" id="UP000322634">
    <property type="component" value="Unassembled WGS sequence"/>
</dbReference>
<feature type="domain" description="Protein NO VEIN C-terminal" evidence="2">
    <location>
        <begin position="88"/>
        <end position="151"/>
    </location>
</feature>
<sequence length="203" mass="22985">MTWKHMSNRPLYFPFVFSPNRPLRTAQAYLVKVPAAILALLPELAELTRSTPAANTPRRTSARPRRPRSRTGAGYLADPVLRKAIEEHAVRRARDLYPDHHITDVGAVCSYSLRAVKSDEEIHIEVKGSIGNADTVELTTNEVTHARTTRTDLVVVDQITWQRRSDGTIQTSGGRCRHWTTWQPDETDLQPTRYRYTLPASEG</sequence>
<gene>
    <name evidence="3" type="ORF">FXF65_11030</name>
</gene>
<organism evidence="3 4">
    <name type="scientific">Actinomadura syzygii</name>
    <dbReference type="NCBI Taxonomy" id="1427538"/>
    <lineage>
        <taxon>Bacteria</taxon>
        <taxon>Bacillati</taxon>
        <taxon>Actinomycetota</taxon>
        <taxon>Actinomycetes</taxon>
        <taxon>Streptosporangiales</taxon>
        <taxon>Thermomonosporaceae</taxon>
        <taxon>Actinomadura</taxon>
    </lineage>
</organism>
<keyword evidence="4" id="KW-1185">Reference proteome</keyword>
<name>A0A5D0UBW1_9ACTN</name>
<dbReference type="EMBL" id="VSFF01000004">
    <property type="protein sequence ID" value="TYC15868.1"/>
    <property type="molecule type" value="Genomic_DNA"/>
</dbReference>
<feature type="compositionally biased region" description="Low complexity" evidence="1">
    <location>
        <begin position="50"/>
        <end position="59"/>
    </location>
</feature>
<feature type="region of interest" description="Disordered" evidence="1">
    <location>
        <begin position="50"/>
        <end position="73"/>
    </location>
</feature>
<dbReference type="InterPro" id="IPR024975">
    <property type="entry name" value="NOV_C"/>
</dbReference>